<dbReference type="AlphaFoldDB" id="A0A0K1PVG9"/>
<dbReference type="InterPro" id="IPR003660">
    <property type="entry name" value="HAMP_dom"/>
</dbReference>
<gene>
    <name evidence="11" type="ORF">AKJ09_04192</name>
</gene>
<dbReference type="InterPro" id="IPR004358">
    <property type="entry name" value="Sig_transdc_His_kin-like_C"/>
</dbReference>
<dbReference type="EMBL" id="CP012333">
    <property type="protein sequence ID" value="AKU97528.1"/>
    <property type="molecule type" value="Genomic_DNA"/>
</dbReference>
<dbReference type="GO" id="GO:0000155">
    <property type="term" value="F:phosphorelay sensor kinase activity"/>
    <property type="evidence" value="ECO:0007669"/>
    <property type="project" value="InterPro"/>
</dbReference>
<feature type="domain" description="Histidine kinase" evidence="9">
    <location>
        <begin position="104"/>
        <end position="319"/>
    </location>
</feature>
<evidence type="ECO:0000313" key="12">
    <source>
        <dbReference type="Proteomes" id="UP000064967"/>
    </source>
</evidence>
<dbReference type="InterPro" id="IPR005467">
    <property type="entry name" value="His_kinase_dom"/>
</dbReference>
<dbReference type="FunFam" id="3.30.565.10:FF:000006">
    <property type="entry name" value="Sensor histidine kinase WalK"/>
    <property type="match status" value="1"/>
</dbReference>
<dbReference type="PANTHER" id="PTHR43711:SF1">
    <property type="entry name" value="HISTIDINE KINASE 1"/>
    <property type="match status" value="1"/>
</dbReference>
<accession>A0A0K1PVG9</accession>
<dbReference type="PRINTS" id="PR00344">
    <property type="entry name" value="BCTRLSENSOR"/>
</dbReference>
<keyword evidence="12" id="KW-1185">Reference proteome</keyword>
<dbReference type="Gene3D" id="3.30.565.10">
    <property type="entry name" value="Histidine kinase-like ATPase, C-terminal domain"/>
    <property type="match status" value="1"/>
</dbReference>
<proteinExistence type="predicted"/>
<dbReference type="EC" id="2.7.13.3" evidence="3"/>
<dbReference type="CDD" id="cd00082">
    <property type="entry name" value="HisKA"/>
    <property type="match status" value="1"/>
</dbReference>
<reference evidence="11 12" key="1">
    <citation type="submission" date="2015-08" db="EMBL/GenBank/DDBJ databases">
        <authorList>
            <person name="Babu N.S."/>
            <person name="Beckwith C.J."/>
            <person name="Beseler K.G."/>
            <person name="Brison A."/>
            <person name="Carone J.V."/>
            <person name="Caskin T.P."/>
            <person name="Diamond M."/>
            <person name="Durham M.E."/>
            <person name="Foxe J.M."/>
            <person name="Go M."/>
            <person name="Henderson B.A."/>
            <person name="Jones I.B."/>
            <person name="McGettigan J.A."/>
            <person name="Micheletti S.J."/>
            <person name="Nasrallah M.E."/>
            <person name="Ortiz D."/>
            <person name="Piller C.R."/>
            <person name="Privatt S.R."/>
            <person name="Schneider S.L."/>
            <person name="Sharp S."/>
            <person name="Smith T.C."/>
            <person name="Stanton J.D."/>
            <person name="Ullery H.E."/>
            <person name="Wilson R.J."/>
            <person name="Serrano M.G."/>
            <person name="Buck G."/>
            <person name="Lee V."/>
            <person name="Wang Y."/>
            <person name="Carvalho R."/>
            <person name="Voegtly L."/>
            <person name="Shi R."/>
            <person name="Duckworth R."/>
            <person name="Johnson A."/>
            <person name="Loviza R."/>
            <person name="Walstead R."/>
            <person name="Shah Z."/>
            <person name="Kiflezghi M."/>
            <person name="Wade K."/>
            <person name="Ball S.L."/>
            <person name="Bradley K.W."/>
            <person name="Asai D.J."/>
            <person name="Bowman C.A."/>
            <person name="Russell D.A."/>
            <person name="Pope W.H."/>
            <person name="Jacobs-Sera D."/>
            <person name="Hendrix R.W."/>
            <person name="Hatfull G.F."/>
        </authorList>
    </citation>
    <scope>NUCLEOTIDE SEQUENCE [LARGE SCALE GENOMIC DNA]</scope>
    <source>
        <strain evidence="11 12">DSM 27648</strain>
    </source>
</reference>
<dbReference type="PANTHER" id="PTHR43711">
    <property type="entry name" value="TWO-COMPONENT HISTIDINE KINASE"/>
    <property type="match status" value="1"/>
</dbReference>
<dbReference type="KEGG" id="llu:AKJ09_04192"/>
<dbReference type="Gene3D" id="6.10.340.10">
    <property type="match status" value="1"/>
</dbReference>
<feature type="compositionally biased region" description="Basic and acidic residues" evidence="8">
    <location>
        <begin position="9"/>
        <end position="25"/>
    </location>
</feature>
<evidence type="ECO:0000256" key="7">
    <source>
        <dbReference type="ARBA" id="ARBA00023012"/>
    </source>
</evidence>
<dbReference type="PROSITE" id="PS50885">
    <property type="entry name" value="HAMP"/>
    <property type="match status" value="1"/>
</dbReference>
<keyword evidence="6 11" id="KW-0418">Kinase</keyword>
<dbReference type="Pfam" id="PF02518">
    <property type="entry name" value="HATPase_c"/>
    <property type="match status" value="1"/>
</dbReference>
<evidence type="ECO:0000256" key="8">
    <source>
        <dbReference type="SAM" id="MobiDB-lite"/>
    </source>
</evidence>
<dbReference type="STRING" id="1391654.AKJ09_04192"/>
<evidence type="ECO:0000256" key="6">
    <source>
        <dbReference type="ARBA" id="ARBA00022777"/>
    </source>
</evidence>
<evidence type="ECO:0000256" key="2">
    <source>
        <dbReference type="ARBA" id="ARBA00004370"/>
    </source>
</evidence>
<sequence>MPLSQNGKRGSDRGRTSARRARGELSRGVVTPVKTVAVAVRRVAEARSAAAAGRVPVYTLDEMGDLSDAVNSMVTRLKEADAQIREQVRELRALDELKDQFLRVAAHELKTPITIIKGYSQLLLRRADSLPSDVTPLLGAMNRGTDRITHLVENFLSMTQLQTGRVPFVLTTFDLAELVKTIVTTTSGKAPDQPINVESEPSVWVNGDRARLERAVDAVVSNAVKFSPGHGEIRVLVEKEGDEAVVKVKDHGIGIPVDKQSRIFESFYRAHTDTPYDSGGMGVGLYLARETLLRHNGAIGFVSQEGKGSHFVLRLPLSNAPSASEPIAN</sequence>
<keyword evidence="7" id="KW-0902">Two-component regulatory system</keyword>
<dbReference type="SMART" id="SM00387">
    <property type="entry name" value="HATPase_c"/>
    <property type="match status" value="1"/>
</dbReference>
<dbReference type="Gene3D" id="1.10.287.130">
    <property type="match status" value="1"/>
</dbReference>
<dbReference type="GO" id="GO:0016020">
    <property type="term" value="C:membrane"/>
    <property type="evidence" value="ECO:0007669"/>
    <property type="project" value="UniProtKB-SubCell"/>
</dbReference>
<dbReference type="CDD" id="cd00075">
    <property type="entry name" value="HATPase"/>
    <property type="match status" value="1"/>
</dbReference>
<feature type="domain" description="HAMP" evidence="10">
    <location>
        <begin position="27"/>
        <end position="82"/>
    </location>
</feature>
<dbReference type="InterPro" id="IPR050736">
    <property type="entry name" value="Sensor_HK_Regulatory"/>
</dbReference>
<feature type="region of interest" description="Disordered" evidence="8">
    <location>
        <begin position="1"/>
        <end position="26"/>
    </location>
</feature>
<dbReference type="Pfam" id="PF00672">
    <property type="entry name" value="HAMP"/>
    <property type="match status" value="1"/>
</dbReference>
<dbReference type="InterPro" id="IPR003594">
    <property type="entry name" value="HATPase_dom"/>
</dbReference>
<evidence type="ECO:0000256" key="4">
    <source>
        <dbReference type="ARBA" id="ARBA00022553"/>
    </source>
</evidence>
<dbReference type="SUPFAM" id="SSF47384">
    <property type="entry name" value="Homodimeric domain of signal transducing histidine kinase"/>
    <property type="match status" value="1"/>
</dbReference>
<name>A0A0K1PVG9_9BACT</name>
<dbReference type="InterPro" id="IPR036097">
    <property type="entry name" value="HisK_dim/P_sf"/>
</dbReference>
<evidence type="ECO:0000256" key="3">
    <source>
        <dbReference type="ARBA" id="ARBA00012438"/>
    </source>
</evidence>
<dbReference type="CDD" id="cd06225">
    <property type="entry name" value="HAMP"/>
    <property type="match status" value="1"/>
</dbReference>
<evidence type="ECO:0000313" key="11">
    <source>
        <dbReference type="EMBL" id="AKU97528.1"/>
    </source>
</evidence>
<dbReference type="Proteomes" id="UP000064967">
    <property type="component" value="Chromosome"/>
</dbReference>
<keyword evidence="4" id="KW-0597">Phosphoprotein</keyword>
<evidence type="ECO:0000259" key="10">
    <source>
        <dbReference type="PROSITE" id="PS50885"/>
    </source>
</evidence>
<evidence type="ECO:0000256" key="5">
    <source>
        <dbReference type="ARBA" id="ARBA00022679"/>
    </source>
</evidence>
<evidence type="ECO:0000259" key="9">
    <source>
        <dbReference type="PROSITE" id="PS50109"/>
    </source>
</evidence>
<dbReference type="SMART" id="SM00388">
    <property type="entry name" value="HisKA"/>
    <property type="match status" value="1"/>
</dbReference>
<keyword evidence="5" id="KW-0808">Transferase</keyword>
<organism evidence="11 12">
    <name type="scientific">Labilithrix luteola</name>
    <dbReference type="NCBI Taxonomy" id="1391654"/>
    <lineage>
        <taxon>Bacteria</taxon>
        <taxon>Pseudomonadati</taxon>
        <taxon>Myxococcota</taxon>
        <taxon>Polyangia</taxon>
        <taxon>Polyangiales</taxon>
        <taxon>Labilitrichaceae</taxon>
        <taxon>Labilithrix</taxon>
    </lineage>
</organism>
<dbReference type="InterPro" id="IPR036890">
    <property type="entry name" value="HATPase_C_sf"/>
</dbReference>
<dbReference type="InterPro" id="IPR003661">
    <property type="entry name" value="HisK_dim/P_dom"/>
</dbReference>
<protein>
    <recommendedName>
        <fullName evidence="3">histidine kinase</fullName>
        <ecNumber evidence="3">2.7.13.3</ecNumber>
    </recommendedName>
</protein>
<dbReference type="SUPFAM" id="SSF55874">
    <property type="entry name" value="ATPase domain of HSP90 chaperone/DNA topoisomerase II/histidine kinase"/>
    <property type="match status" value="1"/>
</dbReference>
<comment type="catalytic activity">
    <reaction evidence="1">
        <text>ATP + protein L-histidine = ADP + protein N-phospho-L-histidine.</text>
        <dbReference type="EC" id="2.7.13.3"/>
    </reaction>
</comment>
<dbReference type="RefSeq" id="WP_205633745.1">
    <property type="nucleotide sequence ID" value="NZ_CP012333.1"/>
</dbReference>
<comment type="subcellular location">
    <subcellularLocation>
        <location evidence="2">Membrane</location>
    </subcellularLocation>
</comment>
<dbReference type="PROSITE" id="PS50109">
    <property type="entry name" value="HIS_KIN"/>
    <property type="match status" value="1"/>
</dbReference>
<dbReference type="SMART" id="SM00304">
    <property type="entry name" value="HAMP"/>
    <property type="match status" value="1"/>
</dbReference>
<evidence type="ECO:0000256" key="1">
    <source>
        <dbReference type="ARBA" id="ARBA00000085"/>
    </source>
</evidence>
<dbReference type="Pfam" id="PF00512">
    <property type="entry name" value="HisKA"/>
    <property type="match status" value="1"/>
</dbReference>